<keyword evidence="2" id="KW-1133">Transmembrane helix</keyword>
<keyword evidence="4" id="KW-1185">Reference proteome</keyword>
<proteinExistence type="predicted"/>
<accession>A0A6J8EQQ1</accession>
<keyword evidence="2" id="KW-0472">Membrane</keyword>
<reference evidence="3 4" key="1">
    <citation type="submission" date="2020-06" db="EMBL/GenBank/DDBJ databases">
        <authorList>
            <person name="Li R."/>
            <person name="Bekaert M."/>
        </authorList>
    </citation>
    <scope>NUCLEOTIDE SEQUENCE [LARGE SCALE GENOMIC DNA]</scope>
    <source>
        <strain evidence="4">wild</strain>
    </source>
</reference>
<sequence>MKTHYYGQTRRPKANSFTKEEFLETVFGGHVGQFKLMALQYLSTSFLILLILPCVFSKVYWRLSSLPAIFGQDTVLTCHLDEIFTHPKDCTVRQWSGGPERRGLVYNGYSSDSNKYEEYTNMGSFEFSLIIKHLTESDIDVNYTCSCGFNTSTKNLSLDANSFHYPPAGINHTFSIEHDLLGVLLTFRKVFPVPNCSLYLGDSLITTKVPVTHKSNGLVYSVRYNASYTLKEKDCNKLPELKCTFNHVAEAVIFKGHETYHCLVNKITIVVASAVVFYIVITVFVCILKHKECYQSKRKRSMKKETNDSRETDHFITFKK</sequence>
<name>A0A6J8EQQ1_MYTCO</name>
<gene>
    <name evidence="3" type="ORF">MCOR_53960</name>
</gene>
<organism evidence="3 4">
    <name type="scientific">Mytilus coruscus</name>
    <name type="common">Sea mussel</name>
    <dbReference type="NCBI Taxonomy" id="42192"/>
    <lineage>
        <taxon>Eukaryota</taxon>
        <taxon>Metazoa</taxon>
        <taxon>Spiralia</taxon>
        <taxon>Lophotrochozoa</taxon>
        <taxon>Mollusca</taxon>
        <taxon>Bivalvia</taxon>
        <taxon>Autobranchia</taxon>
        <taxon>Pteriomorphia</taxon>
        <taxon>Mytilida</taxon>
        <taxon>Mytiloidea</taxon>
        <taxon>Mytilidae</taxon>
        <taxon>Mytilinae</taxon>
        <taxon>Mytilus</taxon>
    </lineage>
</organism>
<dbReference type="AlphaFoldDB" id="A0A6J8EQQ1"/>
<keyword evidence="2" id="KW-0812">Transmembrane</keyword>
<evidence type="ECO:0000256" key="1">
    <source>
        <dbReference type="SAM" id="MobiDB-lite"/>
    </source>
</evidence>
<evidence type="ECO:0008006" key="5">
    <source>
        <dbReference type="Google" id="ProtNLM"/>
    </source>
</evidence>
<feature type="transmembrane region" description="Helical" evidence="2">
    <location>
        <begin position="267"/>
        <end position="288"/>
    </location>
</feature>
<evidence type="ECO:0000313" key="3">
    <source>
        <dbReference type="EMBL" id="CAC5421875.1"/>
    </source>
</evidence>
<feature type="compositionally biased region" description="Basic and acidic residues" evidence="1">
    <location>
        <begin position="303"/>
        <end position="320"/>
    </location>
</feature>
<dbReference type="Proteomes" id="UP000507470">
    <property type="component" value="Unassembled WGS sequence"/>
</dbReference>
<dbReference type="InterPro" id="IPR013783">
    <property type="entry name" value="Ig-like_fold"/>
</dbReference>
<dbReference type="Gene3D" id="2.60.40.10">
    <property type="entry name" value="Immunoglobulins"/>
    <property type="match status" value="1"/>
</dbReference>
<evidence type="ECO:0000313" key="4">
    <source>
        <dbReference type="Proteomes" id="UP000507470"/>
    </source>
</evidence>
<evidence type="ECO:0000256" key="2">
    <source>
        <dbReference type="SAM" id="Phobius"/>
    </source>
</evidence>
<feature type="transmembrane region" description="Helical" evidence="2">
    <location>
        <begin position="41"/>
        <end position="61"/>
    </location>
</feature>
<dbReference type="EMBL" id="CACVKT020009431">
    <property type="protein sequence ID" value="CAC5421875.1"/>
    <property type="molecule type" value="Genomic_DNA"/>
</dbReference>
<feature type="region of interest" description="Disordered" evidence="1">
    <location>
        <begin position="299"/>
        <end position="320"/>
    </location>
</feature>
<protein>
    <recommendedName>
        <fullName evidence="5">Ig-like domain-containing protein</fullName>
    </recommendedName>
</protein>